<dbReference type="SUPFAM" id="SSF54909">
    <property type="entry name" value="Dimeric alpha+beta barrel"/>
    <property type="match status" value="2"/>
</dbReference>
<organism evidence="1">
    <name type="scientific">Aureimonas frigidaquae</name>
    <dbReference type="NCBI Taxonomy" id="424757"/>
    <lineage>
        <taxon>Bacteria</taxon>
        <taxon>Pseudomonadati</taxon>
        <taxon>Pseudomonadota</taxon>
        <taxon>Alphaproteobacteria</taxon>
        <taxon>Hyphomicrobiales</taxon>
        <taxon>Aurantimonadaceae</taxon>
        <taxon>Aureimonas</taxon>
    </lineage>
</organism>
<proteinExistence type="predicted"/>
<dbReference type="Gene3D" id="3.30.70.100">
    <property type="match status" value="2"/>
</dbReference>
<name>A0A0P0Z029_9HYPH</name>
<dbReference type="InterPro" id="IPR009874">
    <property type="entry name" value="DUF1428"/>
</dbReference>
<dbReference type="InterPro" id="IPR011008">
    <property type="entry name" value="Dimeric_a/b-barrel"/>
</dbReference>
<accession>A0A0P0Z029</accession>
<dbReference type="EMBL" id="LC066375">
    <property type="protein sequence ID" value="BAT27155.1"/>
    <property type="molecule type" value="Genomic_DNA"/>
</dbReference>
<sequence length="243" mass="26435">MSYIVGCVFPIDAARQDHFIEQARKAVPAMRRHGALAVVDAIGDDVPPGKVTDFYRSVAAREGESIGFGWIAWPDAAARAEGEAAMMADPGMDMSDMAFDGQRMIFGGFEPVVEEGPGGDFGYVDGFVLAVPTANRDIFIRHCRQAAPLFLDNGATRHVECWGVDVPQGKVTDFQRAVQARPDETVCFSWIEWPDKATRDAGLKQVFQQMESGGDDNPMPFDGQRMIYGGFAVVPQGNSHGDA</sequence>
<dbReference type="AlphaFoldDB" id="A0A0P0Z029"/>
<reference evidence="1" key="1">
    <citation type="journal article" date="2015" name="Proc. Natl. Acad. Sci. U.S.A.">
        <title>Bacterial clade with the ribosomal RNA operon on a small plasmid rather than the chromosome.</title>
        <authorList>
            <person name="Anda M."/>
            <person name="Ohtsubo Y."/>
            <person name="Okubo T."/>
            <person name="Sugawara M."/>
            <person name="Nagata Y."/>
            <person name="Tsuda M."/>
            <person name="Minamisawa K."/>
            <person name="Mitsui H."/>
        </authorList>
    </citation>
    <scope>NUCLEOTIDE SEQUENCE</scope>
    <source>
        <strain evidence="1">JCM 14755</strain>
    </source>
</reference>
<dbReference type="OrthoDB" id="9792392at2"/>
<dbReference type="RefSeq" id="WP_083507909.1">
    <property type="nucleotide sequence ID" value="NZ_BBWR01000012.1"/>
</dbReference>
<dbReference type="Pfam" id="PF07237">
    <property type="entry name" value="DUF1428"/>
    <property type="match status" value="2"/>
</dbReference>
<protein>
    <submittedName>
        <fullName evidence="1">RNA signal recognition particle 4.5S RNA</fullName>
    </submittedName>
</protein>
<evidence type="ECO:0000313" key="1">
    <source>
        <dbReference type="EMBL" id="BAT27155.1"/>
    </source>
</evidence>